<organism evidence="11 12">
    <name type="scientific">Symbiochloris irregularis</name>
    <dbReference type="NCBI Taxonomy" id="706552"/>
    <lineage>
        <taxon>Eukaryota</taxon>
        <taxon>Viridiplantae</taxon>
        <taxon>Chlorophyta</taxon>
        <taxon>core chlorophytes</taxon>
        <taxon>Trebouxiophyceae</taxon>
        <taxon>Trebouxiales</taxon>
        <taxon>Trebouxiaceae</taxon>
        <taxon>Symbiochloris</taxon>
    </lineage>
</organism>
<keyword evidence="4" id="KW-0460">Magnesium</keyword>
<name>A0AAW1NYP9_9CHLO</name>
<evidence type="ECO:0000313" key="11">
    <source>
        <dbReference type="EMBL" id="KAK9799806.1"/>
    </source>
</evidence>
<keyword evidence="12" id="KW-1185">Reference proteome</keyword>
<evidence type="ECO:0000256" key="8">
    <source>
        <dbReference type="PROSITE-ProRule" id="PRU10111"/>
    </source>
</evidence>
<reference evidence="11 12" key="1">
    <citation type="journal article" date="2024" name="Nat. Commun.">
        <title>Phylogenomics reveals the evolutionary origins of lichenization in chlorophyte algae.</title>
        <authorList>
            <person name="Puginier C."/>
            <person name="Libourel C."/>
            <person name="Otte J."/>
            <person name="Skaloud P."/>
            <person name="Haon M."/>
            <person name="Grisel S."/>
            <person name="Petersen M."/>
            <person name="Berrin J.G."/>
            <person name="Delaux P.M."/>
            <person name="Dal Grande F."/>
            <person name="Keller J."/>
        </authorList>
    </citation>
    <scope>NUCLEOTIDE SEQUENCE [LARGE SCALE GENOMIC DNA]</scope>
    <source>
        <strain evidence="11 12">SAG 2036</strain>
    </source>
</reference>
<dbReference type="InterPro" id="IPR033129">
    <property type="entry name" value="PEPCASE_His_AS"/>
</dbReference>
<dbReference type="GO" id="GO:0015977">
    <property type="term" value="P:carbon fixation"/>
    <property type="evidence" value="ECO:0007669"/>
    <property type="project" value="UniProtKB-KW"/>
</dbReference>
<evidence type="ECO:0000256" key="5">
    <source>
        <dbReference type="ARBA" id="ARBA00023239"/>
    </source>
</evidence>
<dbReference type="Pfam" id="PF00311">
    <property type="entry name" value="PEPcase"/>
    <property type="match status" value="2"/>
</dbReference>
<comment type="similarity">
    <text evidence="2">Belongs to the PEPCase type 1 family.</text>
</comment>
<dbReference type="Proteomes" id="UP001465755">
    <property type="component" value="Unassembled WGS sequence"/>
</dbReference>
<dbReference type="InterPro" id="IPR022805">
    <property type="entry name" value="PEP_COase_bac/pln-type"/>
</dbReference>
<dbReference type="PROSITE" id="PS00393">
    <property type="entry name" value="PEPCASE_2"/>
    <property type="match status" value="1"/>
</dbReference>
<evidence type="ECO:0000256" key="2">
    <source>
        <dbReference type="ARBA" id="ARBA00008346"/>
    </source>
</evidence>
<evidence type="ECO:0000313" key="12">
    <source>
        <dbReference type="Proteomes" id="UP001465755"/>
    </source>
</evidence>
<proteinExistence type="inferred from homology"/>
<dbReference type="EC" id="4.1.1.31" evidence="3"/>
<feature type="active site" evidence="9">
    <location>
        <position position="809"/>
    </location>
</feature>
<dbReference type="InterPro" id="IPR018129">
    <property type="entry name" value="PEP_COase_Lys_AS"/>
</dbReference>
<feature type="region of interest" description="Disordered" evidence="10">
    <location>
        <begin position="331"/>
        <end position="383"/>
    </location>
</feature>
<evidence type="ECO:0000256" key="4">
    <source>
        <dbReference type="ARBA" id="ARBA00022842"/>
    </source>
</evidence>
<dbReference type="PANTHER" id="PTHR30523">
    <property type="entry name" value="PHOSPHOENOLPYRUVATE CARBOXYLASE"/>
    <property type="match status" value="1"/>
</dbReference>
<evidence type="ECO:0000256" key="1">
    <source>
        <dbReference type="ARBA" id="ARBA00001946"/>
    </source>
</evidence>
<keyword evidence="5" id="KW-0456">Lyase</keyword>
<feature type="compositionally biased region" description="Polar residues" evidence="10">
    <location>
        <begin position="364"/>
        <end position="373"/>
    </location>
</feature>
<dbReference type="InterPro" id="IPR015813">
    <property type="entry name" value="Pyrv/PenolPyrv_kinase-like_dom"/>
</dbReference>
<dbReference type="Gene3D" id="1.20.1440.90">
    <property type="entry name" value="Phosphoenolpyruvate/pyruvate domain"/>
    <property type="match status" value="1"/>
</dbReference>
<feature type="compositionally biased region" description="Polar residues" evidence="10">
    <location>
        <begin position="440"/>
        <end position="455"/>
    </location>
</feature>
<comment type="cofactor">
    <cofactor evidence="1">
        <name>Mg(2+)</name>
        <dbReference type="ChEBI" id="CHEBI:18420"/>
    </cofactor>
</comment>
<keyword evidence="6" id="KW-0120">Carbon dioxide fixation</keyword>
<protein>
    <recommendedName>
        <fullName evidence="3">phosphoenolpyruvate carboxylase</fullName>
        <ecNumber evidence="3">4.1.1.31</ecNumber>
    </recommendedName>
</protein>
<feature type="region of interest" description="Disordered" evidence="10">
    <location>
        <begin position="406"/>
        <end position="539"/>
    </location>
</feature>
<dbReference type="PANTHER" id="PTHR30523:SF6">
    <property type="entry name" value="PHOSPHOENOLPYRUVATE CARBOXYLASE"/>
    <property type="match status" value="1"/>
</dbReference>
<dbReference type="SUPFAM" id="SSF51621">
    <property type="entry name" value="Phosphoenolpyruvate/pyruvate domain"/>
    <property type="match status" value="2"/>
</dbReference>
<dbReference type="GO" id="GO:0006099">
    <property type="term" value="P:tricarboxylic acid cycle"/>
    <property type="evidence" value="ECO:0007669"/>
    <property type="project" value="InterPro"/>
</dbReference>
<feature type="compositionally biased region" description="Low complexity" evidence="10">
    <location>
        <begin position="506"/>
        <end position="523"/>
    </location>
</feature>
<dbReference type="HAMAP" id="MF_00595">
    <property type="entry name" value="PEPcase_type1"/>
    <property type="match status" value="1"/>
</dbReference>
<dbReference type="EMBL" id="JALJOQ010000086">
    <property type="protein sequence ID" value="KAK9799806.1"/>
    <property type="molecule type" value="Genomic_DNA"/>
</dbReference>
<comment type="caution">
    <text evidence="11">The sequence shown here is derived from an EMBL/GenBank/DDBJ whole genome shotgun (WGS) entry which is preliminary data.</text>
</comment>
<evidence type="ECO:0000256" key="7">
    <source>
        <dbReference type="ARBA" id="ARBA00048995"/>
    </source>
</evidence>
<dbReference type="GO" id="GO:0005829">
    <property type="term" value="C:cytosol"/>
    <property type="evidence" value="ECO:0007669"/>
    <property type="project" value="TreeGrafter"/>
</dbReference>
<evidence type="ECO:0000256" key="3">
    <source>
        <dbReference type="ARBA" id="ARBA00012305"/>
    </source>
</evidence>
<dbReference type="PRINTS" id="PR00150">
    <property type="entry name" value="PEPCARBXLASE"/>
</dbReference>
<feature type="compositionally biased region" description="Pro residues" evidence="10">
    <location>
        <begin position="413"/>
        <end position="426"/>
    </location>
</feature>
<evidence type="ECO:0000256" key="9">
    <source>
        <dbReference type="PROSITE-ProRule" id="PRU10112"/>
    </source>
</evidence>
<evidence type="ECO:0000256" key="6">
    <source>
        <dbReference type="ARBA" id="ARBA00023300"/>
    </source>
</evidence>
<accession>A0AAW1NYP9</accession>
<dbReference type="PROSITE" id="PS00781">
    <property type="entry name" value="PEPCASE_1"/>
    <property type="match status" value="1"/>
</dbReference>
<dbReference type="InterPro" id="IPR021135">
    <property type="entry name" value="PEP_COase"/>
</dbReference>
<dbReference type="AlphaFoldDB" id="A0AAW1NYP9"/>
<feature type="active site" evidence="8">
    <location>
        <position position="158"/>
    </location>
</feature>
<evidence type="ECO:0000256" key="10">
    <source>
        <dbReference type="SAM" id="MobiDB-lite"/>
    </source>
</evidence>
<dbReference type="GO" id="GO:0008964">
    <property type="term" value="F:phosphoenolpyruvate carboxylase activity"/>
    <property type="evidence" value="ECO:0007669"/>
    <property type="project" value="UniProtKB-EC"/>
</dbReference>
<sequence>MSADSHIHDFLFAQALPLARLEDDWKLLGSLLDDCLMREIGPEMFSKVEKIRSLAHCASDLAANHDLEASKFLAQKMKEELTALPIEESVPITRAFSQFLMLTGQAETHHSVRTSRVEGTLAKTCDEVFATLISQGTTPDQLYEAVCKQNVEIVLTAHPTQVNRRTLQYKHQRIANLLAQNDRADLTLEERDHVIADIVREITALWQTDELRRRKPTPVDEARGGLHIVEQSLWAAMPMYLRRVNAALKKHTGRDLPIHARPLTFGSWMGGDRDGNPNVTAKVTKDVACLARWMAADLYLREVDVLRFELSMGHANEQVWFMAQEITAHQRLHEEQHGSRSQRHSVAGDLATPSVLPPRPIATRSGSGTSSFSMEAPPPRPTFEEVQALPTMPAVAPYLSDGALLKDVGSPPSGAPWSPPKTPPLLSPEATHHPFHSATVEGTSLASSPTNSQKGDPQMRHVFSFGDIPSRASEGPTPKPLHKSTSATKMDGKPPRASSPSPPKISTTRGGPSTSGPGAGAKPPETPLRSGKPARPARWHKSSIDALLHPRHAGATPYRIVLGDVRQKLLNTRKRMEDILAGLEPNEDDEWLETTESLADPLLACYWSLWECGGGIVADGRLLDLLRRVYCFGPSLMKMDLRQESTRHSDALDALTEYLEMGSYSSWPEEQKIEWLSKELDSRRPLVPGTMPMSAEVREVFATFRVAATLGSTSLGAYVISMARSASDVLAVELLKREACLAVAGEKGQEPKASQLGMRVVPLFETLADLQAAGPTMRTLLAVPWYRKYLREAHEDQQEVMLGYSDSGKDAGRLAANWALFGAQEDLVQVCKDHGVELTLFHGRGGTVGRGGGPMYLAIQSQPPGSVTGSLRLTEQGEMIQAKFGIPAVAQRQLEIYTTAVLLATKSPPKPARLPEWRAIMDELSTISCRDYRSIVHETPHFVSYFNNATPVAELGFLNISSRPTRRKQGGGVETLRAIPWIFAWTQTRMVLPSWLGIGEALQQLLAQGKREELKAMYEEWPFFQSTMDLIEMILAKADMRIAAMYDSVLVSAPEEVALGQMLRAKFMSTVDAVLEVTGHQALCQNNQMLRRLIEMRNPFIGPLNVLQVEILRRLRLDSENLMLRDALMLTINGLASGMRNTG</sequence>
<gene>
    <name evidence="11" type="ORF">WJX73_001098</name>
</gene>
<comment type="catalytic activity">
    <reaction evidence="7">
        <text>oxaloacetate + phosphate = phosphoenolpyruvate + hydrogencarbonate</text>
        <dbReference type="Rhea" id="RHEA:28370"/>
        <dbReference type="ChEBI" id="CHEBI:16452"/>
        <dbReference type="ChEBI" id="CHEBI:17544"/>
        <dbReference type="ChEBI" id="CHEBI:43474"/>
        <dbReference type="ChEBI" id="CHEBI:58702"/>
        <dbReference type="EC" id="4.1.1.31"/>
    </reaction>
</comment>